<organism evidence="1 2">
    <name type="scientific">Punica granatum</name>
    <name type="common">Pomegranate</name>
    <dbReference type="NCBI Taxonomy" id="22663"/>
    <lineage>
        <taxon>Eukaryota</taxon>
        <taxon>Viridiplantae</taxon>
        <taxon>Streptophyta</taxon>
        <taxon>Embryophyta</taxon>
        <taxon>Tracheophyta</taxon>
        <taxon>Spermatophyta</taxon>
        <taxon>Magnoliopsida</taxon>
        <taxon>eudicotyledons</taxon>
        <taxon>Gunneridae</taxon>
        <taxon>Pentapetalae</taxon>
        <taxon>rosids</taxon>
        <taxon>malvids</taxon>
        <taxon>Myrtales</taxon>
        <taxon>Lythraceae</taxon>
        <taxon>Punica</taxon>
    </lineage>
</organism>
<reference evidence="1 2" key="1">
    <citation type="submission" date="2017-11" db="EMBL/GenBank/DDBJ databases">
        <title>De-novo sequencing of pomegranate (Punica granatum L.) genome.</title>
        <authorList>
            <person name="Akparov Z."/>
            <person name="Amiraslanov A."/>
            <person name="Hajiyeva S."/>
            <person name="Abbasov M."/>
            <person name="Kaur K."/>
            <person name="Hamwieh A."/>
            <person name="Solovyev V."/>
            <person name="Salamov A."/>
            <person name="Braich B."/>
            <person name="Kosarev P."/>
            <person name="Mahmoud A."/>
            <person name="Hajiyev E."/>
            <person name="Babayeva S."/>
            <person name="Izzatullayeva V."/>
            <person name="Mammadov A."/>
            <person name="Mammadov A."/>
            <person name="Sharifova S."/>
            <person name="Ojaghi J."/>
            <person name="Eynullazada K."/>
            <person name="Bayramov B."/>
            <person name="Abdulazimova A."/>
            <person name="Shahmuradov I."/>
        </authorList>
    </citation>
    <scope>NUCLEOTIDE SEQUENCE [LARGE SCALE GENOMIC DNA]</scope>
    <source>
        <strain evidence="2">cv. AG2017</strain>
        <tissue evidence="1">Leaf</tissue>
    </source>
</reference>
<comment type="caution">
    <text evidence="1">The sequence shown here is derived from an EMBL/GenBank/DDBJ whole genome shotgun (WGS) entry which is preliminary data.</text>
</comment>
<gene>
    <name evidence="1" type="ORF">CRG98_038279</name>
</gene>
<protein>
    <submittedName>
        <fullName evidence="1">Uncharacterized protein</fullName>
    </submittedName>
</protein>
<name>A0A2I0ICB7_PUNGR</name>
<dbReference type="AlphaFoldDB" id="A0A2I0ICB7"/>
<sequence length="142" mass="16492">MDPNRKFKTEMDSNWNLKTGTDPRHLLGDRIKRQATWFAWCWAWIASLWTVWCIPQRLPVPREHDLSRETNMSPLRRRCPLGFHAHRDEDASSVLCPWGGDVFDLPEVGFAVRTIACWGCPGRAMRDSNSGVECLRIPRSRE</sequence>
<accession>A0A2I0ICB7</accession>
<keyword evidence="2" id="KW-1185">Reference proteome</keyword>
<proteinExistence type="predicted"/>
<evidence type="ECO:0000313" key="2">
    <source>
        <dbReference type="Proteomes" id="UP000233551"/>
    </source>
</evidence>
<evidence type="ECO:0000313" key="1">
    <source>
        <dbReference type="EMBL" id="PKI41330.1"/>
    </source>
</evidence>
<dbReference type="Proteomes" id="UP000233551">
    <property type="component" value="Unassembled WGS sequence"/>
</dbReference>
<dbReference type="EMBL" id="PGOL01003408">
    <property type="protein sequence ID" value="PKI41330.1"/>
    <property type="molecule type" value="Genomic_DNA"/>
</dbReference>